<evidence type="ECO:0000256" key="1">
    <source>
        <dbReference type="SAM" id="MobiDB-lite"/>
    </source>
</evidence>
<keyword evidence="3" id="KW-1185">Reference proteome</keyword>
<comment type="caution">
    <text evidence="2">The sequence shown here is derived from an EMBL/GenBank/DDBJ whole genome shotgun (WGS) entry which is preliminary data.</text>
</comment>
<name>A0ABM8W4H0_GIGMA</name>
<protein>
    <submittedName>
        <fullName evidence="2">39064_t:CDS:1</fullName>
    </submittedName>
</protein>
<feature type="non-terminal residue" evidence="2">
    <location>
        <position position="1"/>
    </location>
</feature>
<organism evidence="2 3">
    <name type="scientific">Gigaspora margarita</name>
    <dbReference type="NCBI Taxonomy" id="4874"/>
    <lineage>
        <taxon>Eukaryota</taxon>
        <taxon>Fungi</taxon>
        <taxon>Fungi incertae sedis</taxon>
        <taxon>Mucoromycota</taxon>
        <taxon>Glomeromycotina</taxon>
        <taxon>Glomeromycetes</taxon>
        <taxon>Diversisporales</taxon>
        <taxon>Gigasporaceae</taxon>
        <taxon>Gigaspora</taxon>
    </lineage>
</organism>
<accession>A0ABM8W4H0</accession>
<sequence length="350" mass="40506">LSNQNHYDLDEDESSEDEIFFSFGQIYNSNSLKELSHSNIQSNMQNVNSYLDIQSDETHLIRWLEVRKDIVLVLTSICSLPSIISNQVSSNCTPNLAKILFKQSRILFLWIRVPMKRTRTSLIKSVIPNMVKTHPDWNGISTKLRQAFENFHSTYNDDISKLNSSPVLCKKHIDALDYNIFKNQQSGVKALEALVTRSLKIHVEYLILESKGKDPDYTFTVLNHDLNNNNLNPQISHPLFSNELNNSSCISNQQFELNCKIDDDQQSYYGSIDQEDRDQDMSSCNLYDMDNMEFDQKFDDNLDYGNLESIYENEFSDNINSNSLDDECEPISNNMDEEPKTFDRTKPDIN</sequence>
<dbReference type="Proteomes" id="UP000789901">
    <property type="component" value="Unassembled WGS sequence"/>
</dbReference>
<evidence type="ECO:0000313" key="3">
    <source>
        <dbReference type="Proteomes" id="UP000789901"/>
    </source>
</evidence>
<proteinExistence type="predicted"/>
<evidence type="ECO:0000313" key="2">
    <source>
        <dbReference type="EMBL" id="CAG8522666.1"/>
    </source>
</evidence>
<reference evidence="2 3" key="1">
    <citation type="submission" date="2021-06" db="EMBL/GenBank/DDBJ databases">
        <authorList>
            <person name="Kallberg Y."/>
            <person name="Tangrot J."/>
            <person name="Rosling A."/>
        </authorList>
    </citation>
    <scope>NUCLEOTIDE SEQUENCE [LARGE SCALE GENOMIC DNA]</scope>
    <source>
        <strain evidence="2 3">120-4 pot B 10/14</strain>
    </source>
</reference>
<gene>
    <name evidence="2" type="ORF">GMARGA_LOCUS3234</name>
</gene>
<feature type="region of interest" description="Disordered" evidence="1">
    <location>
        <begin position="318"/>
        <end position="350"/>
    </location>
</feature>
<dbReference type="EMBL" id="CAJVQB010001142">
    <property type="protein sequence ID" value="CAG8522666.1"/>
    <property type="molecule type" value="Genomic_DNA"/>
</dbReference>
<feature type="compositionally biased region" description="Basic and acidic residues" evidence="1">
    <location>
        <begin position="337"/>
        <end position="350"/>
    </location>
</feature>